<dbReference type="RefSeq" id="WP_169527775.1">
    <property type="nucleotide sequence ID" value="NZ_JAAMPU010000106.1"/>
</dbReference>
<proteinExistence type="predicted"/>
<dbReference type="AlphaFoldDB" id="A0A972FV76"/>
<gene>
    <name evidence="1" type="ORF">G6047_11575</name>
</gene>
<comment type="caution">
    <text evidence="1">The sequence shown here is derived from an EMBL/GenBank/DDBJ whole genome shotgun (WGS) entry which is preliminary data.</text>
</comment>
<dbReference type="EMBL" id="JAAMPU010000106">
    <property type="protein sequence ID" value="NMH28672.1"/>
    <property type="molecule type" value="Genomic_DNA"/>
</dbReference>
<protein>
    <submittedName>
        <fullName evidence="1">Uncharacterized protein</fullName>
    </submittedName>
</protein>
<name>A0A972FV76_9FLAO</name>
<keyword evidence="2" id="KW-1185">Reference proteome</keyword>
<evidence type="ECO:0000313" key="2">
    <source>
        <dbReference type="Proteomes" id="UP000712080"/>
    </source>
</evidence>
<accession>A0A972FV76</accession>
<dbReference type="PROSITE" id="PS51257">
    <property type="entry name" value="PROKAR_LIPOPROTEIN"/>
    <property type="match status" value="1"/>
</dbReference>
<sequence length="153" mass="16367">MRQLFLSIAFSGLVLSSCSNDSSDSEHRNTIIELTVDGVAKTYTSADVDSQNIPAEGGEPAYIELSATVQNVTATEVFFFSTPQGETGLEAAYDISYTYDGTIYYGDNSGGGFVLNITENSPNYLKGTFNGTMVSGNGDTEITITDGTFDIHH</sequence>
<dbReference type="Proteomes" id="UP000712080">
    <property type="component" value="Unassembled WGS sequence"/>
</dbReference>
<organism evidence="1 2">
    <name type="scientific">Flavobacterium silvaticum</name>
    <dbReference type="NCBI Taxonomy" id="1852020"/>
    <lineage>
        <taxon>Bacteria</taxon>
        <taxon>Pseudomonadati</taxon>
        <taxon>Bacteroidota</taxon>
        <taxon>Flavobacteriia</taxon>
        <taxon>Flavobacteriales</taxon>
        <taxon>Flavobacteriaceae</taxon>
        <taxon>Flavobacterium</taxon>
    </lineage>
</organism>
<evidence type="ECO:0000313" key="1">
    <source>
        <dbReference type="EMBL" id="NMH28672.1"/>
    </source>
</evidence>
<reference evidence="1" key="1">
    <citation type="submission" date="2020-02" db="EMBL/GenBank/DDBJ databases">
        <title>Flavobacterium sp. genome.</title>
        <authorList>
            <person name="Jung H.S."/>
            <person name="Baek J.H."/>
            <person name="Jeon C.O."/>
        </authorList>
    </citation>
    <scope>NUCLEOTIDE SEQUENCE</scope>
    <source>
        <strain evidence="1">SE-s28</strain>
    </source>
</reference>